<feature type="transmembrane region" description="Helical" evidence="5">
    <location>
        <begin position="146"/>
        <end position="170"/>
    </location>
</feature>
<evidence type="ECO:0000256" key="4">
    <source>
        <dbReference type="ARBA" id="ARBA00023136"/>
    </source>
</evidence>
<accession>A0A9P4HC18</accession>
<dbReference type="PANTHER" id="PTHR31465">
    <property type="entry name" value="PROTEIN RTA1-RELATED"/>
    <property type="match status" value="1"/>
</dbReference>
<protein>
    <submittedName>
        <fullName evidence="6">RTA1 domain-containing protein</fullName>
    </submittedName>
</protein>
<feature type="transmembrane region" description="Helical" evidence="5">
    <location>
        <begin position="34"/>
        <end position="52"/>
    </location>
</feature>
<gene>
    <name evidence="6" type="ORF">EK21DRAFT_16086</name>
</gene>
<keyword evidence="2 5" id="KW-0812">Transmembrane</keyword>
<dbReference type="AlphaFoldDB" id="A0A9P4HC18"/>
<feature type="non-terminal residue" evidence="6">
    <location>
        <position position="248"/>
    </location>
</feature>
<dbReference type="Pfam" id="PF04479">
    <property type="entry name" value="RTA1"/>
    <property type="match status" value="1"/>
</dbReference>
<keyword evidence="3 5" id="KW-1133">Transmembrane helix</keyword>
<evidence type="ECO:0000256" key="1">
    <source>
        <dbReference type="ARBA" id="ARBA00004141"/>
    </source>
</evidence>
<dbReference type="PANTHER" id="PTHR31465:SF27">
    <property type="entry name" value="DOMAIN PROTEIN, PUTATIVE (AFU_ORTHOLOGUE AFUA_3G01030)-RELATED"/>
    <property type="match status" value="1"/>
</dbReference>
<evidence type="ECO:0000256" key="2">
    <source>
        <dbReference type="ARBA" id="ARBA00022692"/>
    </source>
</evidence>
<dbReference type="OrthoDB" id="3358017at2759"/>
<dbReference type="InterPro" id="IPR007568">
    <property type="entry name" value="RTA1"/>
</dbReference>
<evidence type="ECO:0000313" key="6">
    <source>
        <dbReference type="EMBL" id="KAF2032201.1"/>
    </source>
</evidence>
<evidence type="ECO:0000256" key="5">
    <source>
        <dbReference type="SAM" id="Phobius"/>
    </source>
</evidence>
<evidence type="ECO:0000313" key="7">
    <source>
        <dbReference type="Proteomes" id="UP000799777"/>
    </source>
</evidence>
<proteinExistence type="predicted"/>
<comment type="caution">
    <text evidence="6">The sequence shown here is derived from an EMBL/GenBank/DDBJ whole genome shotgun (WGS) entry which is preliminary data.</text>
</comment>
<dbReference type="Proteomes" id="UP000799777">
    <property type="component" value="Unassembled WGS sequence"/>
</dbReference>
<reference evidence="6" key="1">
    <citation type="journal article" date="2020" name="Stud. Mycol.">
        <title>101 Dothideomycetes genomes: a test case for predicting lifestyles and emergence of pathogens.</title>
        <authorList>
            <person name="Haridas S."/>
            <person name="Albert R."/>
            <person name="Binder M."/>
            <person name="Bloem J."/>
            <person name="Labutti K."/>
            <person name="Salamov A."/>
            <person name="Andreopoulos B."/>
            <person name="Baker S."/>
            <person name="Barry K."/>
            <person name="Bills G."/>
            <person name="Bluhm B."/>
            <person name="Cannon C."/>
            <person name="Castanera R."/>
            <person name="Culley D."/>
            <person name="Daum C."/>
            <person name="Ezra D."/>
            <person name="Gonzalez J."/>
            <person name="Henrissat B."/>
            <person name="Kuo A."/>
            <person name="Liang C."/>
            <person name="Lipzen A."/>
            <person name="Lutzoni F."/>
            <person name="Magnuson J."/>
            <person name="Mondo S."/>
            <person name="Nolan M."/>
            <person name="Ohm R."/>
            <person name="Pangilinan J."/>
            <person name="Park H.-J."/>
            <person name="Ramirez L."/>
            <person name="Alfaro M."/>
            <person name="Sun H."/>
            <person name="Tritt A."/>
            <person name="Yoshinaga Y."/>
            <person name="Zwiers L.-H."/>
            <person name="Turgeon B."/>
            <person name="Goodwin S."/>
            <person name="Spatafora J."/>
            <person name="Crous P."/>
            <person name="Grigoriev I."/>
        </authorList>
    </citation>
    <scope>NUCLEOTIDE SEQUENCE</scope>
    <source>
        <strain evidence="6">CBS 110217</strain>
    </source>
</reference>
<comment type="subcellular location">
    <subcellularLocation>
        <location evidence="1">Membrane</location>
        <topology evidence="1">Multi-pass membrane protein</topology>
    </subcellularLocation>
</comment>
<feature type="transmembrane region" description="Helical" evidence="5">
    <location>
        <begin position="227"/>
        <end position="247"/>
    </location>
</feature>
<feature type="transmembrane region" description="Helical" evidence="5">
    <location>
        <begin position="190"/>
        <end position="207"/>
    </location>
</feature>
<feature type="transmembrane region" description="Helical" evidence="5">
    <location>
        <begin position="109"/>
        <end position="131"/>
    </location>
</feature>
<keyword evidence="4 5" id="KW-0472">Membrane</keyword>
<feature type="non-terminal residue" evidence="6">
    <location>
        <position position="1"/>
    </location>
</feature>
<evidence type="ECO:0000256" key="3">
    <source>
        <dbReference type="ARBA" id="ARBA00022989"/>
    </source>
</evidence>
<dbReference type="EMBL" id="ML978174">
    <property type="protein sequence ID" value="KAF2032201.1"/>
    <property type="molecule type" value="Genomic_DNA"/>
</dbReference>
<feature type="transmembrane region" description="Helical" evidence="5">
    <location>
        <begin position="67"/>
        <end position="89"/>
    </location>
</feature>
<dbReference type="GO" id="GO:0016020">
    <property type="term" value="C:membrane"/>
    <property type="evidence" value="ECO:0007669"/>
    <property type="project" value="UniProtKB-SubCell"/>
</dbReference>
<keyword evidence="7" id="KW-1185">Reference proteome</keyword>
<organism evidence="6 7">
    <name type="scientific">Setomelanomma holmii</name>
    <dbReference type="NCBI Taxonomy" id="210430"/>
    <lineage>
        <taxon>Eukaryota</taxon>
        <taxon>Fungi</taxon>
        <taxon>Dikarya</taxon>
        <taxon>Ascomycota</taxon>
        <taxon>Pezizomycotina</taxon>
        <taxon>Dothideomycetes</taxon>
        <taxon>Pleosporomycetidae</taxon>
        <taxon>Pleosporales</taxon>
        <taxon>Pleosporineae</taxon>
        <taxon>Phaeosphaeriaceae</taxon>
        <taxon>Setomelanomma</taxon>
    </lineage>
</organism>
<sequence>LYPYKPSRIAGMISVIVFAILFLVHIFRLFKTRTWFCIPFIVGAAFEILGYAARTKGHGNPTAMNPFIIQTILILLAPILFAASVYMFLGRIVRNTGQDRLSIVRPTLLTKMFVGGDILCFLIQGVGAGILSKAKEKKDFDLGKAIILGGLVLQLVIFGLFMVVAVVFHVRADRVITKGTSREAFSWRKYLAMLYAVSIIITLRNVMRFAEYVGGEKGYLLQNEWPIYSFDAVPMAVVLVICVAWYVG</sequence>
<feature type="transmembrane region" description="Helical" evidence="5">
    <location>
        <begin position="6"/>
        <end position="27"/>
    </location>
</feature>
<name>A0A9P4HC18_9PLEO</name>